<dbReference type="Pfam" id="PF12728">
    <property type="entry name" value="HTH_17"/>
    <property type="match status" value="1"/>
</dbReference>
<dbReference type="EMBL" id="QXFK01000019">
    <property type="protein sequence ID" value="RIV75665.1"/>
    <property type="molecule type" value="Genomic_DNA"/>
</dbReference>
<evidence type="ECO:0000313" key="3">
    <source>
        <dbReference type="Proteomes" id="UP000285092"/>
    </source>
</evidence>
<reference evidence="2 3" key="1">
    <citation type="submission" date="2018-08" db="EMBL/GenBank/DDBJ databases">
        <title>Altererythrobacter sp.Ery1 and Ery12, the genome sequencing of novel strains in genus Alterythrobacter.</title>
        <authorList>
            <person name="Cheng H."/>
            <person name="Wu Y.-H."/>
            <person name="Fang C."/>
            <person name="Xu X.-W."/>
        </authorList>
    </citation>
    <scope>NUCLEOTIDE SEQUENCE [LARGE SCALE GENOMIC DNA]</scope>
    <source>
        <strain evidence="2 3">Ery1</strain>
    </source>
</reference>
<keyword evidence="3" id="KW-1185">Reference proteome</keyword>
<organism evidence="2 3">
    <name type="scientific">Pelagerythrobacter aerophilus</name>
    <dbReference type="NCBI Taxonomy" id="2306995"/>
    <lineage>
        <taxon>Bacteria</taxon>
        <taxon>Pseudomonadati</taxon>
        <taxon>Pseudomonadota</taxon>
        <taxon>Alphaproteobacteria</taxon>
        <taxon>Sphingomonadales</taxon>
        <taxon>Erythrobacteraceae</taxon>
        <taxon>Pelagerythrobacter</taxon>
    </lineage>
</organism>
<feature type="domain" description="Helix-turn-helix" evidence="1">
    <location>
        <begin position="10"/>
        <end position="54"/>
    </location>
</feature>
<gene>
    <name evidence="2" type="ORF">D2V04_15365</name>
</gene>
<comment type="caution">
    <text evidence="2">The sequence shown here is derived from an EMBL/GenBank/DDBJ whole genome shotgun (WGS) entry which is preliminary data.</text>
</comment>
<proteinExistence type="predicted"/>
<dbReference type="OrthoDB" id="7874861at2"/>
<dbReference type="AlphaFoldDB" id="A0A418NCY0"/>
<keyword evidence="2" id="KW-0238">DNA-binding</keyword>
<evidence type="ECO:0000313" key="2">
    <source>
        <dbReference type="EMBL" id="RIV75665.1"/>
    </source>
</evidence>
<dbReference type="GO" id="GO:0003677">
    <property type="term" value="F:DNA binding"/>
    <property type="evidence" value="ECO:0007669"/>
    <property type="project" value="UniProtKB-KW"/>
</dbReference>
<name>A0A418NCY0_9SPHN</name>
<evidence type="ECO:0000259" key="1">
    <source>
        <dbReference type="Pfam" id="PF12728"/>
    </source>
</evidence>
<dbReference type="RefSeq" id="WP_119514591.1">
    <property type="nucleotide sequence ID" value="NZ_QXFK01000019.1"/>
</dbReference>
<dbReference type="Proteomes" id="UP000285092">
    <property type="component" value="Unassembled WGS sequence"/>
</dbReference>
<protein>
    <submittedName>
        <fullName evidence="2">DNA-binding protein</fullName>
    </submittedName>
</protein>
<dbReference type="InterPro" id="IPR041657">
    <property type="entry name" value="HTH_17"/>
</dbReference>
<accession>A0A418NCY0</accession>
<sequence length="61" mass="6607">MEPLALAPKDAFAAIGVGVTKGYELINAGELQTFKIGRATRVTTESVRAYVARRLEQREAA</sequence>